<dbReference type="Pfam" id="PF02458">
    <property type="entry name" value="Transferase"/>
    <property type="match status" value="1"/>
</dbReference>
<gene>
    <name evidence="2" type="ORF">ACFP0N_24040</name>
</gene>
<dbReference type="GO" id="GO:0016746">
    <property type="term" value="F:acyltransferase activity"/>
    <property type="evidence" value="ECO:0007669"/>
    <property type="project" value="UniProtKB-KW"/>
</dbReference>
<name>A0ABW1F2A8_9ACTN</name>
<sequence>MSLWPQLRESRLVRAGRASGAVLRCGLMDTMLADLAVSVVLCYEQTLDEDRLAAGLARALERVPVFAGRLRTEAGALIAVCDDSGVPMDSYEVDGTLAEAMGRVGAAGAQLVDPVDAPAARTGGAPLLTVRITRPAAGGTVLGCSWHHAVGDLHSFMLLLRAWSAAVEGEELPAAELVEDQDALLDEVLPAEDCGRPGFRLPGPIEAAALAREVAAGPRANRTVQIHFGDGELARMRERFTAEAGRRLSTGDALCAHVVHTVRELDGDTEARGLTVPVNVRRPLGLPPALVGNLLSEIHLTQRPEAGPAALAAELRTAVEEFTAEHLNLRSNLGFLEALGRDRLGACVPLGFDPQRKRFSFSNWSRFGAYRVAFQGRGPVFFSPTANYPLPWVSWTVEGFYGTGLLTTVVLPARLAARLRGAEGRAALHRFRDAADRLPEVAAAVPKVL</sequence>
<keyword evidence="3" id="KW-1185">Reference proteome</keyword>
<dbReference type="Gene3D" id="3.30.559.10">
    <property type="entry name" value="Chloramphenicol acetyltransferase-like domain"/>
    <property type="match status" value="2"/>
</dbReference>
<evidence type="ECO:0000313" key="2">
    <source>
        <dbReference type="EMBL" id="MFC5888044.1"/>
    </source>
</evidence>
<dbReference type="EMBL" id="JBHSOD010000034">
    <property type="protein sequence ID" value="MFC5888044.1"/>
    <property type="molecule type" value="Genomic_DNA"/>
</dbReference>
<evidence type="ECO:0000256" key="1">
    <source>
        <dbReference type="ARBA" id="ARBA00022679"/>
    </source>
</evidence>
<dbReference type="Proteomes" id="UP001596067">
    <property type="component" value="Unassembled WGS sequence"/>
</dbReference>
<reference evidence="3" key="1">
    <citation type="journal article" date="2019" name="Int. J. Syst. Evol. Microbiol.">
        <title>The Global Catalogue of Microorganisms (GCM) 10K type strain sequencing project: providing services to taxonomists for standard genome sequencing and annotation.</title>
        <authorList>
            <consortium name="The Broad Institute Genomics Platform"/>
            <consortium name="The Broad Institute Genome Sequencing Center for Infectious Disease"/>
            <person name="Wu L."/>
            <person name="Ma J."/>
        </authorList>
    </citation>
    <scope>NUCLEOTIDE SEQUENCE [LARGE SCALE GENOMIC DNA]</scope>
    <source>
        <strain evidence="3">CGMCC 4.1469</strain>
    </source>
</reference>
<comment type="caution">
    <text evidence="2">The sequence shown here is derived from an EMBL/GenBank/DDBJ whole genome shotgun (WGS) entry which is preliminary data.</text>
</comment>
<organism evidence="2 3">
    <name type="scientific">Kitasatospora aburaviensis</name>
    <dbReference type="NCBI Taxonomy" id="67265"/>
    <lineage>
        <taxon>Bacteria</taxon>
        <taxon>Bacillati</taxon>
        <taxon>Actinomycetota</taxon>
        <taxon>Actinomycetes</taxon>
        <taxon>Kitasatosporales</taxon>
        <taxon>Streptomycetaceae</taxon>
        <taxon>Kitasatospora</taxon>
    </lineage>
</organism>
<dbReference type="PANTHER" id="PTHR31642:SF310">
    <property type="entry name" value="FATTY ALCOHOL:CAFFEOYL-COA ACYLTRANSFERASE"/>
    <property type="match status" value="1"/>
</dbReference>
<accession>A0ABW1F2A8</accession>
<evidence type="ECO:0000313" key="3">
    <source>
        <dbReference type="Proteomes" id="UP001596067"/>
    </source>
</evidence>
<keyword evidence="2" id="KW-0012">Acyltransferase</keyword>
<dbReference type="PANTHER" id="PTHR31642">
    <property type="entry name" value="TRICHOTHECENE 3-O-ACETYLTRANSFERASE"/>
    <property type="match status" value="1"/>
</dbReference>
<dbReference type="InterPro" id="IPR050317">
    <property type="entry name" value="Plant_Fungal_Acyltransferase"/>
</dbReference>
<dbReference type="SUPFAM" id="SSF52777">
    <property type="entry name" value="CoA-dependent acyltransferases"/>
    <property type="match status" value="1"/>
</dbReference>
<protein>
    <submittedName>
        <fullName evidence="2">Acyltransferase</fullName>
    </submittedName>
</protein>
<keyword evidence="1" id="KW-0808">Transferase</keyword>
<dbReference type="InterPro" id="IPR023213">
    <property type="entry name" value="CAT-like_dom_sf"/>
</dbReference>
<dbReference type="RefSeq" id="WP_313767220.1">
    <property type="nucleotide sequence ID" value="NZ_BAAAVH010000031.1"/>
</dbReference>
<proteinExistence type="predicted"/>